<dbReference type="OrthoDB" id="3266345at2"/>
<dbReference type="Pfam" id="PF20060">
    <property type="entry name" value="DUF6459"/>
    <property type="match status" value="1"/>
</dbReference>
<sequence>MAARTGRSGPDELPDPRRWTARLARSALECLHGRRPVQQLVRWTAEPVYRDLTRRAVAQEAASAERPRIRALRVCRVTPSVAEASVVVQLGPTTRAVVLRLEADDGRWLCTAFDLVEPHPAGRGKRGASRPRSRGATTTGTG</sequence>
<evidence type="ECO:0000313" key="3">
    <source>
        <dbReference type="Proteomes" id="UP000284057"/>
    </source>
</evidence>
<evidence type="ECO:0000313" key="2">
    <source>
        <dbReference type="EMBL" id="RIQ16371.1"/>
    </source>
</evidence>
<keyword evidence="3" id="KW-1185">Reference proteome</keyword>
<name>A0A418KKD6_9ACTN</name>
<reference evidence="2 3" key="1">
    <citation type="submission" date="2018-09" db="EMBL/GenBank/DDBJ databases">
        <title>Isolation, diversity and antifungal activity of actinobacteria from wheat.</title>
        <authorList>
            <person name="Han C."/>
        </authorList>
    </citation>
    <scope>NUCLEOTIDE SEQUENCE [LARGE SCALE GENOMIC DNA]</scope>
    <source>
        <strain evidence="2 3">NEAU-YY265</strain>
    </source>
</reference>
<dbReference type="InterPro" id="IPR045596">
    <property type="entry name" value="DUF6459"/>
</dbReference>
<accession>A0A418KKD6</accession>
<feature type="region of interest" description="Disordered" evidence="1">
    <location>
        <begin position="120"/>
        <end position="142"/>
    </location>
</feature>
<organism evidence="2 3">
    <name type="scientific">Jiangella rhizosphaerae</name>
    <dbReference type="NCBI Taxonomy" id="2293569"/>
    <lineage>
        <taxon>Bacteria</taxon>
        <taxon>Bacillati</taxon>
        <taxon>Actinomycetota</taxon>
        <taxon>Actinomycetes</taxon>
        <taxon>Jiangellales</taxon>
        <taxon>Jiangellaceae</taxon>
        <taxon>Jiangella</taxon>
    </lineage>
</organism>
<dbReference type="AlphaFoldDB" id="A0A418KKD6"/>
<dbReference type="EMBL" id="QUAL01000253">
    <property type="protein sequence ID" value="RIQ16371.1"/>
    <property type="molecule type" value="Genomic_DNA"/>
</dbReference>
<dbReference type="Proteomes" id="UP000284057">
    <property type="component" value="Unassembled WGS sequence"/>
</dbReference>
<protein>
    <submittedName>
        <fullName evidence="2">3-hydroxyacyl-CoA dehydrogenase</fullName>
    </submittedName>
</protein>
<feature type="compositionally biased region" description="Basic residues" evidence="1">
    <location>
        <begin position="122"/>
        <end position="133"/>
    </location>
</feature>
<gene>
    <name evidence="2" type="ORF">DY240_22885</name>
</gene>
<comment type="caution">
    <text evidence="2">The sequence shown here is derived from an EMBL/GenBank/DDBJ whole genome shotgun (WGS) entry which is preliminary data.</text>
</comment>
<dbReference type="RefSeq" id="WP_119662094.1">
    <property type="nucleotide sequence ID" value="NZ_QUAL01000253.1"/>
</dbReference>
<proteinExistence type="predicted"/>
<evidence type="ECO:0000256" key="1">
    <source>
        <dbReference type="SAM" id="MobiDB-lite"/>
    </source>
</evidence>